<evidence type="ECO:0000313" key="9">
    <source>
        <dbReference type="EMBL" id="MBE9214158.1"/>
    </source>
</evidence>
<evidence type="ECO:0000256" key="7">
    <source>
        <dbReference type="ARBA" id="ARBA00038093"/>
    </source>
</evidence>
<keyword evidence="10" id="KW-1185">Reference proteome</keyword>
<dbReference type="InterPro" id="IPR029060">
    <property type="entry name" value="PIN-like_dom_sf"/>
</dbReference>
<organism evidence="9 10">
    <name type="scientific">Plectonema cf. radiosum LEGE 06105</name>
    <dbReference type="NCBI Taxonomy" id="945769"/>
    <lineage>
        <taxon>Bacteria</taxon>
        <taxon>Bacillati</taxon>
        <taxon>Cyanobacteriota</taxon>
        <taxon>Cyanophyceae</taxon>
        <taxon>Oscillatoriophycideae</taxon>
        <taxon>Oscillatoriales</taxon>
        <taxon>Microcoleaceae</taxon>
        <taxon>Plectonema</taxon>
    </lineage>
</organism>
<comment type="caution">
    <text evidence="9">The sequence shown here is derived from an EMBL/GenBank/DDBJ whole genome shotgun (WGS) entry which is preliminary data.</text>
</comment>
<keyword evidence="5" id="KW-0378">Hydrolase</keyword>
<feature type="domain" description="PIN" evidence="8">
    <location>
        <begin position="7"/>
        <end position="135"/>
    </location>
</feature>
<gene>
    <name evidence="9" type="ORF">IQ247_16035</name>
</gene>
<dbReference type="Gene3D" id="3.40.50.1010">
    <property type="entry name" value="5'-nuclease"/>
    <property type="match status" value="1"/>
</dbReference>
<evidence type="ECO:0000313" key="10">
    <source>
        <dbReference type="Proteomes" id="UP000620559"/>
    </source>
</evidence>
<dbReference type="InterPro" id="IPR002716">
    <property type="entry name" value="PIN_dom"/>
</dbReference>
<keyword evidence="4" id="KW-0479">Metal-binding</keyword>
<dbReference type="GO" id="GO:0016787">
    <property type="term" value="F:hydrolase activity"/>
    <property type="evidence" value="ECO:0007669"/>
    <property type="project" value="UniProtKB-KW"/>
</dbReference>
<evidence type="ECO:0000259" key="8">
    <source>
        <dbReference type="Pfam" id="PF01850"/>
    </source>
</evidence>
<keyword evidence="3" id="KW-0540">Nuclease</keyword>
<evidence type="ECO:0000256" key="6">
    <source>
        <dbReference type="ARBA" id="ARBA00022842"/>
    </source>
</evidence>
<name>A0A8J7F4P4_9CYAN</name>
<dbReference type="CDD" id="cd09881">
    <property type="entry name" value="PIN_VapC4-5_FitB-like"/>
    <property type="match status" value="1"/>
</dbReference>
<comment type="cofactor">
    <cofactor evidence="1">
        <name>Mg(2+)</name>
        <dbReference type="ChEBI" id="CHEBI:18420"/>
    </cofactor>
</comment>
<dbReference type="RefSeq" id="WP_193921666.1">
    <property type="nucleotide sequence ID" value="NZ_JADEWL010000052.1"/>
</dbReference>
<dbReference type="InterPro" id="IPR050556">
    <property type="entry name" value="Type_II_TA_system_RNase"/>
</dbReference>
<dbReference type="PANTHER" id="PTHR33653">
    <property type="entry name" value="RIBONUCLEASE VAPC2"/>
    <property type="match status" value="1"/>
</dbReference>
<evidence type="ECO:0000256" key="2">
    <source>
        <dbReference type="ARBA" id="ARBA00022649"/>
    </source>
</evidence>
<reference evidence="9" key="1">
    <citation type="submission" date="2020-10" db="EMBL/GenBank/DDBJ databases">
        <authorList>
            <person name="Castelo-Branco R."/>
            <person name="Eusebio N."/>
            <person name="Adriana R."/>
            <person name="Vieira A."/>
            <person name="Brugerolle De Fraissinette N."/>
            <person name="Rezende De Castro R."/>
            <person name="Schneider M.P."/>
            <person name="Vasconcelos V."/>
            <person name="Leao P.N."/>
        </authorList>
    </citation>
    <scope>NUCLEOTIDE SEQUENCE</scope>
    <source>
        <strain evidence="9">LEGE 06105</strain>
    </source>
</reference>
<dbReference type="AlphaFoldDB" id="A0A8J7F4P4"/>
<evidence type="ECO:0000256" key="3">
    <source>
        <dbReference type="ARBA" id="ARBA00022722"/>
    </source>
</evidence>
<evidence type="ECO:0000256" key="1">
    <source>
        <dbReference type="ARBA" id="ARBA00001946"/>
    </source>
</evidence>
<dbReference type="PANTHER" id="PTHR33653:SF1">
    <property type="entry name" value="RIBONUCLEASE VAPC2"/>
    <property type="match status" value="1"/>
</dbReference>
<dbReference type="Proteomes" id="UP000620559">
    <property type="component" value="Unassembled WGS sequence"/>
</dbReference>
<dbReference type="EMBL" id="JADEWL010000052">
    <property type="protein sequence ID" value="MBE9214158.1"/>
    <property type="molecule type" value="Genomic_DNA"/>
</dbReference>
<keyword evidence="6" id="KW-0460">Magnesium</keyword>
<evidence type="ECO:0000256" key="5">
    <source>
        <dbReference type="ARBA" id="ARBA00022801"/>
    </source>
</evidence>
<sequence length="145" mass="16829">MTVVWVLDTDHLSLFQREHPTVTQRLNQINFVNTAITVVTLEEQMKGWLNVINKYNDQPSQSEKLILAYKGLRDGIEYLNKLRLLDFNQPAYNVYQELVCQRIRIGTRDLRIAAIALSINAILVTRNTKDFAKVPNLQIEDWTIS</sequence>
<dbReference type="GO" id="GO:0004518">
    <property type="term" value="F:nuclease activity"/>
    <property type="evidence" value="ECO:0007669"/>
    <property type="project" value="UniProtKB-KW"/>
</dbReference>
<proteinExistence type="inferred from homology"/>
<dbReference type="GO" id="GO:0046872">
    <property type="term" value="F:metal ion binding"/>
    <property type="evidence" value="ECO:0007669"/>
    <property type="project" value="UniProtKB-KW"/>
</dbReference>
<dbReference type="SUPFAM" id="SSF88723">
    <property type="entry name" value="PIN domain-like"/>
    <property type="match status" value="1"/>
</dbReference>
<accession>A0A8J7F4P4</accession>
<comment type="similarity">
    <text evidence="7">Belongs to the PINc/VapC protein family.</text>
</comment>
<dbReference type="Pfam" id="PF01850">
    <property type="entry name" value="PIN"/>
    <property type="match status" value="1"/>
</dbReference>
<keyword evidence="2" id="KW-1277">Toxin-antitoxin system</keyword>
<evidence type="ECO:0000256" key="4">
    <source>
        <dbReference type="ARBA" id="ARBA00022723"/>
    </source>
</evidence>
<protein>
    <submittedName>
        <fullName evidence="9">Type II toxin-antitoxin system VapC family toxin</fullName>
    </submittedName>
</protein>